<evidence type="ECO:0000259" key="11">
    <source>
        <dbReference type="PROSITE" id="PS50893"/>
    </source>
</evidence>
<feature type="domain" description="ABC transporter" evidence="11">
    <location>
        <begin position="693"/>
        <end position="926"/>
    </location>
</feature>
<dbReference type="PANTHER" id="PTHR19229:SF36">
    <property type="entry name" value="ATP-BINDING CASSETTE SUB-FAMILY A MEMBER 2"/>
    <property type="match status" value="1"/>
</dbReference>
<dbReference type="InterPro" id="IPR003439">
    <property type="entry name" value="ABC_transporter-like_ATP-bd"/>
</dbReference>
<dbReference type="GO" id="GO:0005524">
    <property type="term" value="F:ATP binding"/>
    <property type="evidence" value="ECO:0007669"/>
    <property type="project" value="UniProtKB-KW"/>
</dbReference>
<comment type="subcellular location">
    <subcellularLocation>
        <location evidence="1">Membrane</location>
        <topology evidence="1">Multi-pass membrane protein</topology>
    </subcellularLocation>
</comment>
<keyword evidence="7" id="KW-0067">ATP-binding</keyword>
<keyword evidence="5" id="KW-0677">Repeat</keyword>
<keyword evidence="8 10" id="KW-1133">Transmembrane helix</keyword>
<feature type="transmembrane region" description="Helical" evidence="10">
    <location>
        <begin position="1364"/>
        <end position="1386"/>
    </location>
</feature>
<feature type="transmembrane region" description="Helical" evidence="10">
    <location>
        <begin position="1267"/>
        <end position="1297"/>
    </location>
</feature>
<evidence type="ECO:0000313" key="12">
    <source>
        <dbReference type="EMBL" id="ETV67455.1"/>
    </source>
</evidence>
<evidence type="ECO:0000256" key="7">
    <source>
        <dbReference type="ARBA" id="ARBA00022840"/>
    </source>
</evidence>
<evidence type="ECO:0000256" key="9">
    <source>
        <dbReference type="ARBA" id="ARBA00023136"/>
    </source>
</evidence>
<reference evidence="12" key="1">
    <citation type="submission" date="2013-12" db="EMBL/GenBank/DDBJ databases">
        <title>The Genome Sequence of Aphanomyces astaci APO3.</title>
        <authorList>
            <consortium name="The Broad Institute Genomics Platform"/>
            <person name="Russ C."/>
            <person name="Tyler B."/>
            <person name="van West P."/>
            <person name="Dieguez-Uribeondo J."/>
            <person name="Young S.K."/>
            <person name="Zeng Q."/>
            <person name="Gargeya S."/>
            <person name="Fitzgerald M."/>
            <person name="Abouelleil A."/>
            <person name="Alvarado L."/>
            <person name="Chapman S.B."/>
            <person name="Gainer-Dewar J."/>
            <person name="Goldberg J."/>
            <person name="Griggs A."/>
            <person name="Gujja S."/>
            <person name="Hansen M."/>
            <person name="Howarth C."/>
            <person name="Imamovic A."/>
            <person name="Ireland A."/>
            <person name="Larimer J."/>
            <person name="McCowan C."/>
            <person name="Murphy C."/>
            <person name="Pearson M."/>
            <person name="Poon T.W."/>
            <person name="Priest M."/>
            <person name="Roberts A."/>
            <person name="Saif S."/>
            <person name="Shea T."/>
            <person name="Sykes S."/>
            <person name="Wortman J."/>
            <person name="Nusbaum C."/>
            <person name="Birren B."/>
        </authorList>
    </citation>
    <scope>NUCLEOTIDE SEQUENCE [LARGE SCALE GENOMIC DNA]</scope>
    <source>
        <strain evidence="12">APO3</strain>
    </source>
</reference>
<feature type="transmembrane region" description="Helical" evidence="10">
    <location>
        <begin position="535"/>
        <end position="553"/>
    </location>
</feature>
<feature type="domain" description="ABC transporter" evidence="11">
    <location>
        <begin position="1541"/>
        <end position="1774"/>
    </location>
</feature>
<dbReference type="VEuPathDB" id="FungiDB:H257_16330"/>
<dbReference type="InterPro" id="IPR013525">
    <property type="entry name" value="ABC2_TM"/>
</dbReference>
<evidence type="ECO:0000256" key="6">
    <source>
        <dbReference type="ARBA" id="ARBA00022741"/>
    </source>
</evidence>
<keyword evidence="9 10" id="KW-0472">Membrane</keyword>
<feature type="transmembrane region" description="Helical" evidence="10">
    <location>
        <begin position="471"/>
        <end position="492"/>
    </location>
</feature>
<feature type="transmembrane region" description="Helical" evidence="10">
    <location>
        <begin position="602"/>
        <end position="625"/>
    </location>
</feature>
<keyword evidence="3" id="KW-0813">Transport</keyword>
<dbReference type="GO" id="GO:0005319">
    <property type="term" value="F:lipid transporter activity"/>
    <property type="evidence" value="ECO:0007669"/>
    <property type="project" value="TreeGrafter"/>
</dbReference>
<dbReference type="STRING" id="112090.W4FIY8"/>
<feature type="transmembrane region" description="Helical" evidence="10">
    <location>
        <begin position="429"/>
        <end position="450"/>
    </location>
</feature>
<evidence type="ECO:0000256" key="10">
    <source>
        <dbReference type="SAM" id="Phobius"/>
    </source>
</evidence>
<dbReference type="Gene3D" id="3.40.50.300">
    <property type="entry name" value="P-loop containing nucleotide triphosphate hydrolases"/>
    <property type="match status" value="2"/>
</dbReference>
<feature type="transmembrane region" description="Helical" evidence="10">
    <location>
        <begin position="1478"/>
        <end position="1498"/>
    </location>
</feature>
<keyword evidence="6" id="KW-0547">Nucleotide-binding</keyword>
<dbReference type="PROSITE" id="PS50893">
    <property type="entry name" value="ABC_TRANSPORTER_2"/>
    <property type="match status" value="2"/>
</dbReference>
<feature type="transmembrane region" description="Helical" evidence="10">
    <location>
        <begin position="1398"/>
        <end position="1420"/>
    </location>
</feature>
<gene>
    <name evidence="12" type="ORF">H257_16330</name>
</gene>
<feature type="non-terminal residue" evidence="12">
    <location>
        <position position="1"/>
    </location>
</feature>
<dbReference type="SMART" id="SM00382">
    <property type="entry name" value="AAA"/>
    <property type="match status" value="2"/>
</dbReference>
<dbReference type="GeneID" id="20818326"/>
<feature type="transmembrane region" description="Helical" evidence="10">
    <location>
        <begin position="1071"/>
        <end position="1090"/>
    </location>
</feature>
<evidence type="ECO:0000256" key="3">
    <source>
        <dbReference type="ARBA" id="ARBA00022448"/>
    </source>
</evidence>
<dbReference type="RefSeq" id="XP_009843014.1">
    <property type="nucleotide sequence ID" value="XM_009844712.1"/>
</dbReference>
<evidence type="ECO:0000256" key="5">
    <source>
        <dbReference type="ARBA" id="ARBA00022737"/>
    </source>
</evidence>
<dbReference type="CDD" id="cd03263">
    <property type="entry name" value="ABC_subfamily_A"/>
    <property type="match status" value="2"/>
</dbReference>
<name>W4FIY8_APHAT</name>
<dbReference type="FunFam" id="3.40.50.300:FF:000904">
    <property type="entry name" value="ABC transporter A family member 1"/>
    <property type="match status" value="1"/>
</dbReference>
<dbReference type="InterPro" id="IPR017871">
    <property type="entry name" value="ABC_transporter-like_CS"/>
</dbReference>
<feature type="transmembrane region" description="Helical" evidence="10">
    <location>
        <begin position="1332"/>
        <end position="1352"/>
    </location>
</feature>
<dbReference type="SUPFAM" id="SSF52540">
    <property type="entry name" value="P-loop containing nucleoside triphosphate hydrolases"/>
    <property type="match status" value="2"/>
</dbReference>
<evidence type="ECO:0000256" key="8">
    <source>
        <dbReference type="ARBA" id="ARBA00022989"/>
    </source>
</evidence>
<keyword evidence="4 10" id="KW-0812">Transmembrane</keyword>
<feature type="transmembrane region" description="Helical" evidence="10">
    <location>
        <begin position="504"/>
        <end position="523"/>
    </location>
</feature>
<dbReference type="GO" id="GO:0016020">
    <property type="term" value="C:membrane"/>
    <property type="evidence" value="ECO:0007669"/>
    <property type="project" value="UniProtKB-SubCell"/>
</dbReference>
<evidence type="ECO:0000256" key="2">
    <source>
        <dbReference type="ARBA" id="ARBA00008869"/>
    </source>
</evidence>
<evidence type="ECO:0000256" key="1">
    <source>
        <dbReference type="ARBA" id="ARBA00004141"/>
    </source>
</evidence>
<dbReference type="PROSITE" id="PS00211">
    <property type="entry name" value="ABC_TRANSPORTER_1"/>
    <property type="match status" value="2"/>
</dbReference>
<dbReference type="GO" id="GO:0140359">
    <property type="term" value="F:ABC-type transporter activity"/>
    <property type="evidence" value="ECO:0007669"/>
    <property type="project" value="InterPro"/>
</dbReference>
<dbReference type="InterPro" id="IPR027417">
    <property type="entry name" value="P-loop_NTPase"/>
</dbReference>
<dbReference type="GO" id="GO:0016887">
    <property type="term" value="F:ATP hydrolysis activity"/>
    <property type="evidence" value="ECO:0007669"/>
    <property type="project" value="InterPro"/>
</dbReference>
<organism evidence="12">
    <name type="scientific">Aphanomyces astaci</name>
    <name type="common">Crayfish plague agent</name>
    <dbReference type="NCBI Taxonomy" id="112090"/>
    <lineage>
        <taxon>Eukaryota</taxon>
        <taxon>Sar</taxon>
        <taxon>Stramenopiles</taxon>
        <taxon>Oomycota</taxon>
        <taxon>Saprolegniomycetes</taxon>
        <taxon>Saprolegniales</taxon>
        <taxon>Verrucalvaceae</taxon>
        <taxon>Aphanomyces</taxon>
    </lineage>
</organism>
<dbReference type="OrthoDB" id="10255969at2759"/>
<dbReference type="FunFam" id="3.40.50.300:FF:000298">
    <property type="entry name" value="ATP-binding cassette sub-family A member 12"/>
    <property type="match status" value="1"/>
</dbReference>
<evidence type="ECO:0000256" key="4">
    <source>
        <dbReference type="ARBA" id="ARBA00022692"/>
    </source>
</evidence>
<dbReference type="Pfam" id="PF12698">
    <property type="entry name" value="ABC2_membrane_3"/>
    <property type="match status" value="2"/>
</dbReference>
<dbReference type="EMBL" id="KI913197">
    <property type="protein sequence ID" value="ETV67455.1"/>
    <property type="molecule type" value="Genomic_DNA"/>
</dbReference>
<dbReference type="InterPro" id="IPR026082">
    <property type="entry name" value="ABCA"/>
</dbReference>
<proteinExistence type="inferred from homology"/>
<dbReference type="PANTHER" id="PTHR19229">
    <property type="entry name" value="ATP-BINDING CASSETTE TRANSPORTER SUBFAMILY A ABCA"/>
    <property type="match status" value="1"/>
</dbReference>
<dbReference type="Pfam" id="PF00005">
    <property type="entry name" value="ABC_tran"/>
    <property type="match status" value="2"/>
</dbReference>
<comment type="similarity">
    <text evidence="2">Belongs to the ABC transporter superfamily. ABCA family.</text>
</comment>
<dbReference type="InterPro" id="IPR003593">
    <property type="entry name" value="AAA+_ATPase"/>
</dbReference>
<protein>
    <recommendedName>
        <fullName evidence="11">ABC transporter domain-containing protein</fullName>
    </recommendedName>
</protein>
<sequence length="1955" mass="212925">MSAGSDIQGAPLMEKQVLPPMRRGYTSTLLWKNFLLKKKHPIKWALEVLLPVALILLMGGLKTLTDDVKVPDGWSTDKPIEGSDTIGTSYSLFHVDTMFGVPLPKFYQTEGTVSGLLLQMATKAWDARQDSKGMTAAQNEACSAAAYSGNVNADVNSPSAWPAICRDNIIPQKLAIAPDNDFTRKYFLETLSLWYPRVSLDANGTLAVPSIADSVQFFADETALNAYVTNVEYAKSFSTPRIAAAIVFTAMPSPLGSAGNIEYSIRLNSTLGRGGVTGDVPRTNLEPFLPLQRSINTDSYTRYAKSGFMSYQTLVTRFALCVPDWNADTRTTTGTCTQETAVMAAGNAMTDATLVSTQLQADLNVFLSIMSYTNATKKPFNLNSVPLAALSALAKPLRQMPQPVGGASVFAFPIQAFTSSPFYQSVKDFFGLVFVLSYLHALSSVLVALISEKETKARELMKILGVPESAIVLSWYITYGAIFVVAAVLQAVVGKVVLFPNSNVLLLLVFFLLFGWAVLAYGYMVSAIFSKSRTGTYIGMIGFFAMYLVTAGFNDTSAAKSKAIACLFAPAALTFGVKSLAESEASGIGITSANAGSDINNFKFTTAILFLVVDVIMYTLLGLYFERVVPKDYGVTETWYFAVTPSYWRKKWTKETAKAVSADALAVALDVHSDNMEDVGIELKQQETSGDAFCIQNLRKVFAVPGGVKVAVKGINLTMYKNQITCLLGHNGAGKTTLISMLTGMIPATSGDATVHGLSLHDDLGQLRRSLGMCPQHDVLYAELTVHDHLMFYGKIKGYRGHALDAQVDAKIVEVGLTEKRHVRTSDLSGGMKRKLSLAIALLGDSQVVFLDEPTSGMDPYSRRSSWEIILNNRYNRIIVLTTHFMDEADILGDRIAIMAEGELRCCGSSMFLKNRYGAGYNFSLVKMDDCDTDALIAFVQRHIGDATKVLSNVGTEISFQLPLDCSHLFAPMFVELDANLARLGVLSYGISVTTLEEVFIKVAEIGDEHHQHTLQKTKQVPMTVTSNDGSSSEGYKLADNAPPSALAMFWVHFHALLLKRVRTAKRDKRVVVFGTVLPIVFLVLGIALLKASSLTRNDPPLVLNTAAYPLKDSTPVPYLCQSDWMCDTASQISSAKPQPFVGINTQNDAAAYPATPPPVVFGVTYANLTTANSYCVRAGEEIFKRGYGKAPNNAAVPGQYGGYVLLGDAKSRSFGYNLAVNTTAVHAAIVHKALLDEALYRTVTANPALKLTCTNQPLPLTDSTKILFTTIVSFTTSVFVVLAFAYFTASIVPYLVHEKHPTHNSKHQQLVSGVSLPAFWLANFAWDLLLYSVPCVFGLLAIYFFDITPFTGRDCSSCAASPFAALIVVFVLFGFAIVSFCYLLSYLFTDAASSQTYIIMINVLLGTILMTTSVILDIIESTKEINAHLKFIWRLSPLFCVGNSLNQLSIATLRLSIGVLKKDTSAFSTDILGWEVGYLAVEAVLFPIIAIGIDYALSFPKIKAKITKDPQVVDAPYEVDVDVQAEEDRVACGAADKDAVVMNGLRKVYKGGKVGVVSLSLGLPKGECFGYLGINGAGKTSTMKILTGDVLPTSGSATLGGFDIMSQQLEVRRLIGYCPQFDALIDLLTVREHLELFASIKGVPSKRICDTVKDKMDQMNLNDFEHKLAGTLSGGNKRKLSVAIALIGSPPIIFLDEPSTGMDPVSRRFMWDVIADISTRSKESTILLTTHSMEECEALCSRVGIMVGGRLRCVGSVQHLKNRFGDGLMMHIKLAAVLSADVDRMISTSPSLEGGATLTKDQLVDVCASLAKPHRADQISMEHATGYVLAESLGRNDYVRVRDFCAWWLSEDRFEKMAAYLGQSFGEPNVLLLERQNDLSRFKLVGDKHTLALSNVFSLIESTKTDLHVKEYTVSQTTLEQIFNNFASQQTQEMGVARGVEKAAAGDHYRAMHA</sequence>
<accession>W4FIY8</accession>